<dbReference type="AlphaFoldDB" id="A0A086Z240"/>
<organism evidence="2 3">
    <name type="scientific">Bifidobacterium actinocoloniiforme DSM 22766</name>
    <dbReference type="NCBI Taxonomy" id="1437605"/>
    <lineage>
        <taxon>Bacteria</taxon>
        <taxon>Bacillati</taxon>
        <taxon>Actinomycetota</taxon>
        <taxon>Actinomycetes</taxon>
        <taxon>Bifidobacteriales</taxon>
        <taxon>Bifidobacteriaceae</taxon>
        <taxon>Bifidobacterium</taxon>
    </lineage>
</organism>
<proteinExistence type="predicted"/>
<evidence type="ECO:0000256" key="1">
    <source>
        <dbReference type="SAM" id="Phobius"/>
    </source>
</evidence>
<evidence type="ECO:0008006" key="4">
    <source>
        <dbReference type="Google" id="ProtNLM"/>
    </source>
</evidence>
<keyword evidence="3" id="KW-1185">Reference proteome</keyword>
<keyword evidence="1" id="KW-0812">Transmembrane</keyword>
<feature type="transmembrane region" description="Helical" evidence="1">
    <location>
        <begin position="131"/>
        <end position="150"/>
    </location>
</feature>
<evidence type="ECO:0000313" key="3">
    <source>
        <dbReference type="Proteomes" id="UP000029015"/>
    </source>
</evidence>
<feature type="transmembrane region" description="Helical" evidence="1">
    <location>
        <begin position="63"/>
        <end position="83"/>
    </location>
</feature>
<keyword evidence="1" id="KW-0472">Membrane</keyword>
<dbReference type="EMBL" id="JGYK01000001">
    <property type="protein sequence ID" value="KFI40590.1"/>
    <property type="molecule type" value="Genomic_DNA"/>
</dbReference>
<dbReference type="eggNOG" id="ENOG5033H72">
    <property type="taxonomic scope" value="Bacteria"/>
</dbReference>
<feature type="transmembrane region" description="Helical" evidence="1">
    <location>
        <begin position="95"/>
        <end position="119"/>
    </location>
</feature>
<evidence type="ECO:0000313" key="2">
    <source>
        <dbReference type="EMBL" id="KFI40590.1"/>
    </source>
</evidence>
<feature type="transmembrane region" description="Helical" evidence="1">
    <location>
        <begin position="186"/>
        <end position="203"/>
    </location>
</feature>
<accession>A0A086Z240</accession>
<gene>
    <name evidence="2" type="ORF">BACT_1294</name>
</gene>
<protein>
    <recommendedName>
        <fullName evidence="4">Permeases of the major facilitator superfamily</fullName>
    </recommendedName>
</protein>
<feature type="transmembrane region" description="Helical" evidence="1">
    <location>
        <begin position="34"/>
        <end position="56"/>
    </location>
</feature>
<reference evidence="2 3" key="1">
    <citation type="submission" date="2014-03" db="EMBL/GenBank/DDBJ databases">
        <title>Genomics of Bifidobacteria.</title>
        <authorList>
            <person name="Ventura M."/>
            <person name="Milani C."/>
            <person name="Lugli G.A."/>
        </authorList>
    </citation>
    <scope>NUCLEOTIDE SEQUENCE [LARGE SCALE GENOMIC DNA]</scope>
    <source>
        <strain evidence="2 3">DSM 22766</strain>
    </source>
</reference>
<dbReference type="STRING" id="1437605.AB656_07395"/>
<name>A0A086Z240_9BIFI</name>
<dbReference type="PATRIC" id="fig|1437605.7.peg.1514"/>
<sequence>MRFLASFYRLALAAFALAASYQGWLKGMGRAWTPLDFQACLVLAFVMLWAGAASLLKGVEPPAWLKGFAILYSLIGALAAWAMEGSAGLGSGPRVWGVPVGLMTRVLIPVMAALDFLLFDPHRRFSWHYPLSWMAYLPCYLAFVLVRAAIWPGSGSGTGPNALATPYPYPGLDLRALGWARLTVNAAEYLLVCFALALCLFLVDRILPRRTGLSVGGA</sequence>
<dbReference type="KEGG" id="bact:AB656_07395"/>
<keyword evidence="1" id="KW-1133">Transmembrane helix</keyword>
<dbReference type="RefSeq" id="WP_033504717.1">
    <property type="nucleotide sequence ID" value="NZ_CP011786.1"/>
</dbReference>
<comment type="caution">
    <text evidence="2">The sequence shown here is derived from an EMBL/GenBank/DDBJ whole genome shotgun (WGS) entry which is preliminary data.</text>
</comment>
<dbReference type="Proteomes" id="UP000029015">
    <property type="component" value="Unassembled WGS sequence"/>
</dbReference>